<dbReference type="Proteomes" id="UP000538929">
    <property type="component" value="Unassembled WGS sequence"/>
</dbReference>
<sequence length="135" mass="14523">MSARRPSAVAYTAGVVVLPASVAYPLWVILRRELARHRDGGGRLRPDMADALDALRAAAHHHAMTANGHPARTPDPDPAPSRHELLTTDQLAELLGVTARHARRLAAASGIEPAARGAWHPDDAHHLTRTRQEAA</sequence>
<dbReference type="AlphaFoldDB" id="A0A7W3Y0W6"/>
<proteinExistence type="predicted"/>
<protein>
    <recommendedName>
        <fullName evidence="4">Helix-turn-helix domain-containing protein</fullName>
    </recommendedName>
</protein>
<feature type="compositionally biased region" description="Basic and acidic residues" evidence="1">
    <location>
        <begin position="72"/>
        <end position="81"/>
    </location>
</feature>
<feature type="region of interest" description="Disordered" evidence="1">
    <location>
        <begin position="59"/>
        <end position="81"/>
    </location>
</feature>
<reference evidence="3" key="1">
    <citation type="submission" date="2019-10" db="EMBL/GenBank/DDBJ databases">
        <title>Streptomyces sp. nov., a novel actinobacterium isolated from alkaline environment.</title>
        <authorList>
            <person name="Golinska P."/>
        </authorList>
    </citation>
    <scope>NUCLEOTIDE SEQUENCE [LARGE SCALE GENOMIC DNA]</scope>
    <source>
        <strain evidence="3">DSM 42118</strain>
    </source>
</reference>
<gene>
    <name evidence="2" type="ORF">FNQ90_07120</name>
</gene>
<name>A0A7W3Y0W6_9ACTN</name>
<dbReference type="RefSeq" id="WP_182605516.1">
    <property type="nucleotide sequence ID" value="NZ_VKHT01000137.1"/>
</dbReference>
<evidence type="ECO:0000256" key="1">
    <source>
        <dbReference type="SAM" id="MobiDB-lite"/>
    </source>
</evidence>
<dbReference type="EMBL" id="VKHT01000137">
    <property type="protein sequence ID" value="MBB0243883.1"/>
    <property type="molecule type" value="Genomic_DNA"/>
</dbReference>
<keyword evidence="3" id="KW-1185">Reference proteome</keyword>
<accession>A0A7W3Y0W6</accession>
<evidence type="ECO:0000313" key="2">
    <source>
        <dbReference type="EMBL" id="MBB0243883.1"/>
    </source>
</evidence>
<organism evidence="2 3">
    <name type="scientific">Streptomyces alkaliphilus</name>
    <dbReference type="NCBI Taxonomy" id="1472722"/>
    <lineage>
        <taxon>Bacteria</taxon>
        <taxon>Bacillati</taxon>
        <taxon>Actinomycetota</taxon>
        <taxon>Actinomycetes</taxon>
        <taxon>Kitasatosporales</taxon>
        <taxon>Streptomycetaceae</taxon>
        <taxon>Streptomyces</taxon>
    </lineage>
</organism>
<comment type="caution">
    <text evidence="2">The sequence shown here is derived from an EMBL/GenBank/DDBJ whole genome shotgun (WGS) entry which is preliminary data.</text>
</comment>
<evidence type="ECO:0008006" key="4">
    <source>
        <dbReference type="Google" id="ProtNLM"/>
    </source>
</evidence>
<feature type="compositionally biased region" description="Basic and acidic residues" evidence="1">
    <location>
        <begin position="119"/>
        <end position="135"/>
    </location>
</feature>
<evidence type="ECO:0000313" key="3">
    <source>
        <dbReference type="Proteomes" id="UP000538929"/>
    </source>
</evidence>
<feature type="region of interest" description="Disordered" evidence="1">
    <location>
        <begin position="116"/>
        <end position="135"/>
    </location>
</feature>